<organism evidence="4">
    <name type="scientific">Gracilinema caldarium</name>
    <dbReference type="NCBI Taxonomy" id="215591"/>
    <lineage>
        <taxon>Bacteria</taxon>
        <taxon>Pseudomonadati</taxon>
        <taxon>Spirochaetota</taxon>
        <taxon>Spirochaetia</taxon>
        <taxon>Spirochaetales</taxon>
        <taxon>Breznakiellaceae</taxon>
        <taxon>Gracilinema</taxon>
    </lineage>
</organism>
<keyword evidence="2" id="KW-0663">Pyridoxal phosphate</keyword>
<dbReference type="InterPro" id="IPR015424">
    <property type="entry name" value="PyrdxlP-dep_Trfase"/>
</dbReference>
<dbReference type="PANTHER" id="PTHR11601">
    <property type="entry name" value="CYSTEINE DESULFURYLASE FAMILY MEMBER"/>
    <property type="match status" value="1"/>
</dbReference>
<evidence type="ECO:0000256" key="2">
    <source>
        <dbReference type="ARBA" id="ARBA00022898"/>
    </source>
</evidence>
<dbReference type="SUPFAM" id="SSF53383">
    <property type="entry name" value="PLP-dependent transferases"/>
    <property type="match status" value="1"/>
</dbReference>
<evidence type="ECO:0000256" key="1">
    <source>
        <dbReference type="ARBA" id="ARBA00001933"/>
    </source>
</evidence>
<comment type="caution">
    <text evidence="4">The sequence shown here is derived from an EMBL/GenBank/DDBJ whole genome shotgun (WGS) entry which is preliminary data.</text>
</comment>
<dbReference type="PANTHER" id="PTHR11601:SF50">
    <property type="entry name" value="CYSTEINE DESULFURASE ISCS 2-RELATED"/>
    <property type="match status" value="1"/>
</dbReference>
<dbReference type="InterPro" id="IPR000192">
    <property type="entry name" value="Aminotrans_V_dom"/>
</dbReference>
<comment type="cofactor">
    <cofactor evidence="1">
        <name>pyridoxal 5'-phosphate</name>
        <dbReference type="ChEBI" id="CHEBI:597326"/>
    </cofactor>
</comment>
<dbReference type="Gene3D" id="3.40.640.10">
    <property type="entry name" value="Type I PLP-dependent aspartate aminotransferase-like (Major domain)"/>
    <property type="match status" value="1"/>
</dbReference>
<reference evidence="4" key="1">
    <citation type="journal article" date="2020" name="mSystems">
        <title>Genome- and Community-Level Interaction Insights into Carbon Utilization and Element Cycling Functions of Hydrothermarchaeota in Hydrothermal Sediment.</title>
        <authorList>
            <person name="Zhou Z."/>
            <person name="Liu Y."/>
            <person name="Xu W."/>
            <person name="Pan J."/>
            <person name="Luo Z.H."/>
            <person name="Li M."/>
        </authorList>
    </citation>
    <scope>NUCLEOTIDE SEQUENCE [LARGE SCALE GENOMIC DNA]</scope>
    <source>
        <strain evidence="4">SpSt-503</strain>
    </source>
</reference>
<name>A0A7C3ILW3_9SPIR</name>
<dbReference type="InterPro" id="IPR015422">
    <property type="entry name" value="PyrdxlP-dep_Trfase_small"/>
</dbReference>
<dbReference type="AlphaFoldDB" id="A0A7C3ILW3"/>
<gene>
    <name evidence="4" type="ORF">ENS59_13210</name>
</gene>
<evidence type="ECO:0000313" key="4">
    <source>
        <dbReference type="EMBL" id="HFH30445.1"/>
    </source>
</evidence>
<dbReference type="EMBL" id="DSVL01000408">
    <property type="protein sequence ID" value="HFH30445.1"/>
    <property type="molecule type" value="Genomic_DNA"/>
</dbReference>
<protein>
    <submittedName>
        <fullName evidence="4">Cysteine desulfurase</fullName>
    </submittedName>
</protein>
<feature type="domain" description="Aminotransferase class V" evidence="3">
    <location>
        <begin position="62"/>
        <end position="430"/>
    </location>
</feature>
<sequence length="441" mass="47635">MAQRGRLVKHFFYIEKTLKGLWCTTRAGQLVAAGAGQRGQAAAGTLFERAPLGTMLGMTRTYFDWAATTPPLPELFEILAQAPFGNPSSRHREGQEGRQALEGARRRCAMVLGVRPEQLIFTSGGTESNALVLQSLLVRNSPAGLIYGATEHPSVRETAEQLKRLTVPVMTVQPEPDGRIPKEAVLKALDRAKERNMPVKMLALMAVNNETGAVTDIGEIVQAVRTLPGPAIHIHTDLVQSIGKVPFSLSDSGVDSAAMSAHKLGGPRGIGLLYLKRPIPVLIKGGEQEWGLRPGTENVAGALAFAYCLEQLASKAPLARHYDEAQNRMEALIRGLKKLEKCILIPEDRQGRDQRFSPYIVQAAFPGIPGEVMVRALDNAGIAISTGSACSSGKAERPVLKAMGIDADTAFCSVRFSQGWATTDQDIEQLLEAVTTIRKTL</sequence>
<dbReference type="Gene3D" id="1.10.260.50">
    <property type="match status" value="1"/>
</dbReference>
<dbReference type="Pfam" id="PF00266">
    <property type="entry name" value="Aminotran_5"/>
    <property type="match status" value="1"/>
</dbReference>
<evidence type="ECO:0000259" key="3">
    <source>
        <dbReference type="Pfam" id="PF00266"/>
    </source>
</evidence>
<dbReference type="InterPro" id="IPR016454">
    <property type="entry name" value="Cysteine_dSase"/>
</dbReference>
<dbReference type="PIRSF" id="PIRSF005572">
    <property type="entry name" value="NifS"/>
    <property type="match status" value="1"/>
</dbReference>
<dbReference type="InterPro" id="IPR015421">
    <property type="entry name" value="PyrdxlP-dep_Trfase_major"/>
</dbReference>
<dbReference type="Gene3D" id="3.90.1150.10">
    <property type="entry name" value="Aspartate Aminotransferase, domain 1"/>
    <property type="match status" value="1"/>
</dbReference>
<accession>A0A7C3ILW3</accession>
<proteinExistence type="predicted"/>